<feature type="region of interest" description="Disordered" evidence="1">
    <location>
        <begin position="63"/>
        <end position="88"/>
    </location>
</feature>
<evidence type="ECO:0000313" key="3">
    <source>
        <dbReference type="Proteomes" id="UP000654075"/>
    </source>
</evidence>
<protein>
    <submittedName>
        <fullName evidence="2">Uncharacterized protein</fullName>
    </submittedName>
</protein>
<feature type="compositionally biased region" description="Polar residues" evidence="1">
    <location>
        <begin position="33"/>
        <end position="43"/>
    </location>
</feature>
<evidence type="ECO:0000256" key="1">
    <source>
        <dbReference type="SAM" id="MobiDB-lite"/>
    </source>
</evidence>
<sequence>ERASMFARPGSPDGRSAASGLPRPSAKAADASGSKTSVASATSLAKAPIRKLAVKTVATGAAAKSGIRKGVSGAPGPGTPRSQGPPRFKEGSLFVHTKEPLLGDPLVLINVVEEADGPRAVARILCSGRTVEVRGSSLLPLEIRPAKASSGRGALTSFEELFFIGGLEELEE</sequence>
<accession>A0A813GBX1</accession>
<feature type="region of interest" description="Disordered" evidence="1">
    <location>
        <begin position="1"/>
        <end position="44"/>
    </location>
</feature>
<dbReference type="EMBL" id="CAJNNV010027982">
    <property type="protein sequence ID" value="CAE8622464.1"/>
    <property type="molecule type" value="Genomic_DNA"/>
</dbReference>
<feature type="non-terminal residue" evidence="2">
    <location>
        <position position="1"/>
    </location>
</feature>
<dbReference type="AlphaFoldDB" id="A0A813GBX1"/>
<organism evidence="2 3">
    <name type="scientific">Polarella glacialis</name>
    <name type="common">Dinoflagellate</name>
    <dbReference type="NCBI Taxonomy" id="89957"/>
    <lineage>
        <taxon>Eukaryota</taxon>
        <taxon>Sar</taxon>
        <taxon>Alveolata</taxon>
        <taxon>Dinophyceae</taxon>
        <taxon>Suessiales</taxon>
        <taxon>Suessiaceae</taxon>
        <taxon>Polarella</taxon>
    </lineage>
</organism>
<dbReference type="Proteomes" id="UP000654075">
    <property type="component" value="Unassembled WGS sequence"/>
</dbReference>
<reference evidence="2" key="1">
    <citation type="submission" date="2021-02" db="EMBL/GenBank/DDBJ databases">
        <authorList>
            <person name="Dougan E. K."/>
            <person name="Rhodes N."/>
            <person name="Thang M."/>
            <person name="Chan C."/>
        </authorList>
    </citation>
    <scope>NUCLEOTIDE SEQUENCE</scope>
</reference>
<proteinExistence type="predicted"/>
<evidence type="ECO:0000313" key="2">
    <source>
        <dbReference type="EMBL" id="CAE8622464.1"/>
    </source>
</evidence>
<comment type="caution">
    <text evidence="2">The sequence shown here is derived from an EMBL/GenBank/DDBJ whole genome shotgun (WGS) entry which is preliminary data.</text>
</comment>
<feature type="non-terminal residue" evidence="2">
    <location>
        <position position="172"/>
    </location>
</feature>
<name>A0A813GBX1_POLGL</name>
<keyword evidence="3" id="KW-1185">Reference proteome</keyword>
<gene>
    <name evidence="2" type="ORF">PGLA1383_LOCUS39906</name>
</gene>